<keyword evidence="2" id="KW-1185">Reference proteome</keyword>
<dbReference type="STRING" id="42249.A0A317STI7"/>
<evidence type="ECO:0000313" key="2">
    <source>
        <dbReference type="Proteomes" id="UP000246991"/>
    </source>
</evidence>
<protein>
    <submittedName>
        <fullName evidence="1">Uncharacterized protein</fullName>
    </submittedName>
</protein>
<dbReference type="AlphaFoldDB" id="A0A317STI7"/>
<accession>A0A317STI7</accession>
<name>A0A317STI7_9PEZI</name>
<dbReference type="EMBL" id="PYWC01000027">
    <property type="protein sequence ID" value="PWW77080.1"/>
    <property type="molecule type" value="Genomic_DNA"/>
</dbReference>
<proteinExistence type="predicted"/>
<gene>
    <name evidence="1" type="ORF">C7212DRAFT_184682</name>
</gene>
<dbReference type="Proteomes" id="UP000246991">
    <property type="component" value="Unassembled WGS sequence"/>
</dbReference>
<sequence length="682" mass="77098">MNLSAADLQIIRRHSIQSLRRNYRQIFGSSTGLEVKDVQEKPEILNSMLKGAATRETPDYRSLVRTLLDLLASSTACQELRYPDSSNRSTQQRILLFAEEWPKQLDMDINALGLCKDVLMKALSPDTDVPDADLWRSVYCLLRTLHFSDLDLRVIEESSLQDFLITYRERFRTSHPKFFFRTAGLAMDLRRRARVLGSLLEEAIREGQFNNMFFVFLQQLALTGASAELRHPIGTDTSVRQQILLFSEEWPYQLAASGDTFALCKDAILKALTAGLDKEFWYCMYKLLDSFHFSGIELGKIQGNRLQAFRSNYRLLFLERSETTIERVIENPEILKSMLKNTSVHEPLACCELFRAFLRRLALTNASGELRHPIGSGTPVRQRIMLVADEWPSQLVLNDKALDLCVDVLFKALIHEADGSDRELWYSVYHLLNALHFSSLDLQLIRETPLRSFRRTYRRFFLEESSLTINQVLENPATLRSMLVESKGGSLKLPLKGPGMEPQTTGSGSRELFHVFLCQLALTEVSGELKHPIGSDTTVGKRLLLFAGEWPNQITLSGDALGLCTDLLIKALSPEEEISDIEFWYSVYHLLNAFPAAESERANRNIAVMVKDYAVKYAKEHPYLLALNVGLTVVGFAIPPFLGVLGFTRAGVGAGVSPPRFGGHGWRVSYLFPFADLSVARV</sequence>
<dbReference type="OrthoDB" id="5366508at2759"/>
<comment type="caution">
    <text evidence="1">The sequence shown here is derived from an EMBL/GenBank/DDBJ whole genome shotgun (WGS) entry which is preliminary data.</text>
</comment>
<organism evidence="1 2">
    <name type="scientific">Tuber magnatum</name>
    <name type="common">white Piedmont truffle</name>
    <dbReference type="NCBI Taxonomy" id="42249"/>
    <lineage>
        <taxon>Eukaryota</taxon>
        <taxon>Fungi</taxon>
        <taxon>Dikarya</taxon>
        <taxon>Ascomycota</taxon>
        <taxon>Pezizomycotina</taxon>
        <taxon>Pezizomycetes</taxon>
        <taxon>Pezizales</taxon>
        <taxon>Tuberaceae</taxon>
        <taxon>Tuber</taxon>
    </lineage>
</organism>
<reference evidence="1 2" key="1">
    <citation type="submission" date="2018-03" db="EMBL/GenBank/DDBJ databases">
        <title>Genomes of Pezizomycetes fungi and the evolution of truffles.</title>
        <authorList>
            <person name="Murat C."/>
            <person name="Payen T."/>
            <person name="Noel B."/>
            <person name="Kuo A."/>
            <person name="Martin F.M."/>
        </authorList>
    </citation>
    <scope>NUCLEOTIDE SEQUENCE [LARGE SCALE GENOMIC DNA]</scope>
    <source>
        <strain evidence="1">091103-1</strain>
    </source>
</reference>
<evidence type="ECO:0000313" key="1">
    <source>
        <dbReference type="EMBL" id="PWW77080.1"/>
    </source>
</evidence>